<dbReference type="Gene3D" id="3.40.50.300">
    <property type="entry name" value="P-loop containing nucleotide triphosphate hydrolases"/>
    <property type="match status" value="1"/>
</dbReference>
<proteinExistence type="inferred from homology"/>
<keyword evidence="4" id="KW-1185">Reference proteome</keyword>
<evidence type="ECO:0000256" key="1">
    <source>
        <dbReference type="ARBA" id="ARBA00005771"/>
    </source>
</evidence>
<keyword evidence="2" id="KW-0808">Transferase</keyword>
<evidence type="ECO:0000259" key="3">
    <source>
        <dbReference type="Pfam" id="PF00685"/>
    </source>
</evidence>
<dbReference type="SUPFAM" id="SSF52540">
    <property type="entry name" value="P-loop containing nucleoside triphosphate hydrolases"/>
    <property type="match status" value="1"/>
</dbReference>
<dbReference type="Proteomes" id="UP000694865">
    <property type="component" value="Unplaced"/>
</dbReference>
<dbReference type="InterPro" id="IPR000863">
    <property type="entry name" value="Sulfotransferase_dom"/>
</dbReference>
<dbReference type="RefSeq" id="XP_006825724.1">
    <property type="nucleotide sequence ID" value="XM_006825661.1"/>
</dbReference>
<evidence type="ECO:0000313" key="4">
    <source>
        <dbReference type="Proteomes" id="UP000694865"/>
    </source>
</evidence>
<dbReference type="PANTHER" id="PTHR11783">
    <property type="entry name" value="SULFOTRANSFERASE SULT"/>
    <property type="match status" value="1"/>
</dbReference>
<protein>
    <submittedName>
        <fullName evidence="5">Sulfotransferase 1A1-like</fullName>
    </submittedName>
</protein>
<feature type="domain" description="Sulfotransferase" evidence="3">
    <location>
        <begin position="41"/>
        <end position="199"/>
    </location>
</feature>
<evidence type="ECO:0000313" key="5">
    <source>
        <dbReference type="RefSeq" id="XP_006825724.1"/>
    </source>
</evidence>
<accession>A0ABM0N0D3</accession>
<dbReference type="Pfam" id="PF00685">
    <property type="entry name" value="Sulfotransfer_1"/>
    <property type="match status" value="1"/>
</dbReference>
<organism evidence="4 5">
    <name type="scientific">Saccoglossus kowalevskii</name>
    <name type="common">Acorn worm</name>
    <dbReference type="NCBI Taxonomy" id="10224"/>
    <lineage>
        <taxon>Eukaryota</taxon>
        <taxon>Metazoa</taxon>
        <taxon>Hemichordata</taxon>
        <taxon>Enteropneusta</taxon>
        <taxon>Harrimaniidae</taxon>
        <taxon>Saccoglossus</taxon>
    </lineage>
</organism>
<comment type="similarity">
    <text evidence="1">Belongs to the sulfotransferase 1 family.</text>
</comment>
<reference evidence="5" key="1">
    <citation type="submission" date="2025-08" db="UniProtKB">
        <authorList>
            <consortium name="RefSeq"/>
        </authorList>
    </citation>
    <scope>IDENTIFICATION</scope>
    <source>
        <tissue evidence="5">Testes</tissue>
    </source>
</reference>
<dbReference type="GeneID" id="100370290"/>
<sequence>MNPFNEDGSWRTDTHVYDGVKFPWFVPRTSLEAMQSFEVSPDDVWICTYSKSGTAWIIEVVWQILSASGDIKGDEPLDKGPYPDFHVFGPVPNHEMLTKAPSPRIIATHLLPKFLPPQLLEKQPKVLYVARNPKDVAVSNYHHCNTLPKIKSFDSFQELLNDFMSGEIIFGEWPAHVLYWWKKKDEDNVLFLKYEDMKKFVYVAYVDI</sequence>
<evidence type="ECO:0000256" key="2">
    <source>
        <dbReference type="ARBA" id="ARBA00022679"/>
    </source>
</evidence>
<gene>
    <name evidence="5" type="primary">LOC100370290</name>
</gene>
<dbReference type="InterPro" id="IPR027417">
    <property type="entry name" value="P-loop_NTPase"/>
</dbReference>
<name>A0ABM0N0D3_SACKO</name>